<dbReference type="Proteomes" id="UP000494183">
    <property type="component" value="Unassembled WGS sequence"/>
</dbReference>
<evidence type="ECO:0000256" key="3">
    <source>
        <dbReference type="ARBA" id="ARBA00022643"/>
    </source>
</evidence>
<reference evidence="11 12" key="1">
    <citation type="submission" date="2020-04" db="EMBL/GenBank/DDBJ databases">
        <authorList>
            <person name="De Canck E."/>
        </authorList>
    </citation>
    <scope>NUCLEOTIDE SEQUENCE [LARGE SCALE GENOMIC DNA]</scope>
    <source>
        <strain evidence="11 12">LMG 6000</strain>
    </source>
</reference>
<proteinExistence type="inferred from homology"/>
<feature type="region of interest" description="Disordered" evidence="9">
    <location>
        <begin position="1"/>
        <end position="22"/>
    </location>
</feature>
<evidence type="ECO:0000256" key="1">
    <source>
        <dbReference type="ARBA" id="ARBA00007118"/>
    </source>
</evidence>
<dbReference type="GO" id="GO:0016491">
    <property type="term" value="F:oxidoreductase activity"/>
    <property type="evidence" value="ECO:0007669"/>
    <property type="project" value="UniProtKB-UniRule"/>
</dbReference>
<feature type="binding site" description="in other chain" evidence="8">
    <location>
        <begin position="157"/>
        <end position="159"/>
    </location>
    <ligand>
        <name>FMN</name>
        <dbReference type="ChEBI" id="CHEBI:58210"/>
        <note>ligand shared between dimeric partners</note>
    </ligand>
</feature>
<dbReference type="InterPro" id="IPR026021">
    <property type="entry name" value="YdjA-like"/>
</dbReference>
<gene>
    <name evidence="11" type="primary">ydjA</name>
    <name evidence="11" type="ORF">LMG6000_02293</name>
</gene>
<feature type="binding site" evidence="8">
    <location>
        <position position="61"/>
    </location>
    <ligand>
        <name>FMN</name>
        <dbReference type="ChEBI" id="CHEBI:58210"/>
        <note>ligand shared between dimeric partners</note>
    </ligand>
</feature>
<name>A0A6S7F852_9BURK</name>
<dbReference type="SUPFAM" id="SSF55469">
    <property type="entry name" value="FMN-dependent nitroreductase-like"/>
    <property type="match status" value="1"/>
</dbReference>
<accession>A0A6S7F852</accession>
<evidence type="ECO:0000256" key="2">
    <source>
        <dbReference type="ARBA" id="ARBA00022630"/>
    </source>
</evidence>
<evidence type="ECO:0000256" key="9">
    <source>
        <dbReference type="SAM" id="MobiDB-lite"/>
    </source>
</evidence>
<keyword evidence="5 7" id="KW-0560">Oxidoreductase</keyword>
<dbReference type="CDD" id="cd02135">
    <property type="entry name" value="YdjA-like"/>
    <property type="match status" value="1"/>
</dbReference>
<sequence length="213" mass="23217">MNCVSFSLTPDPMTTTQNASPTATPLHALNTRRSFKFLRAPAPKPEELEQILQAAMSAPDHGALRPWRFVVIQGEAIGKLADLALDAVKRSGDPRMTPEKEKSVREWMAGVPLFIAVAQKIAHDNTKIPEQEQLLATGAATMNLLNAVHMLGYGAFWSTGIGTYVEDVQNALGLDALDYRFLGFLAIGTPACAVPPANRPDYREFVTEWTGPV</sequence>
<dbReference type="PIRSF" id="PIRSF000232">
    <property type="entry name" value="YdjA"/>
    <property type="match status" value="1"/>
</dbReference>
<evidence type="ECO:0000256" key="7">
    <source>
        <dbReference type="PIRNR" id="PIRNR000232"/>
    </source>
</evidence>
<keyword evidence="2 7" id="KW-0285">Flavoprotein</keyword>
<dbReference type="Pfam" id="PF00881">
    <property type="entry name" value="Nitroreductase"/>
    <property type="match status" value="1"/>
</dbReference>
<evidence type="ECO:0000313" key="12">
    <source>
        <dbReference type="Proteomes" id="UP000494183"/>
    </source>
</evidence>
<dbReference type="EMBL" id="CADILH010000003">
    <property type="protein sequence ID" value="CAB3931716.1"/>
    <property type="molecule type" value="Genomic_DNA"/>
</dbReference>
<feature type="domain" description="Nitroreductase" evidence="10">
    <location>
        <begin position="31"/>
        <end position="188"/>
    </location>
</feature>
<dbReference type="InterPro" id="IPR029479">
    <property type="entry name" value="Nitroreductase"/>
</dbReference>
<evidence type="ECO:0000313" key="11">
    <source>
        <dbReference type="EMBL" id="CAB3931716.1"/>
    </source>
</evidence>
<dbReference type="PANTHER" id="PTHR43821">
    <property type="entry name" value="NAD(P)H NITROREDUCTASE YDJA-RELATED"/>
    <property type="match status" value="1"/>
</dbReference>
<comment type="similarity">
    <text evidence="1 7">Belongs to the nitroreductase family.</text>
</comment>
<evidence type="ECO:0000256" key="5">
    <source>
        <dbReference type="ARBA" id="ARBA00023002"/>
    </source>
</evidence>
<evidence type="ECO:0000256" key="4">
    <source>
        <dbReference type="ARBA" id="ARBA00022857"/>
    </source>
</evidence>
<evidence type="ECO:0000256" key="6">
    <source>
        <dbReference type="ARBA" id="ARBA00023027"/>
    </source>
</evidence>
<evidence type="ECO:0000256" key="8">
    <source>
        <dbReference type="PIRSR" id="PIRSR000232-1"/>
    </source>
</evidence>
<dbReference type="InterPro" id="IPR052530">
    <property type="entry name" value="NAD(P)H_nitroreductase"/>
</dbReference>
<organism evidence="11 12">
    <name type="scientific">Achromobacter insolitus</name>
    <dbReference type="NCBI Taxonomy" id="217204"/>
    <lineage>
        <taxon>Bacteria</taxon>
        <taxon>Pseudomonadati</taxon>
        <taxon>Pseudomonadota</taxon>
        <taxon>Betaproteobacteria</taxon>
        <taxon>Burkholderiales</taxon>
        <taxon>Alcaligenaceae</taxon>
        <taxon>Achromobacter</taxon>
    </lineage>
</organism>
<protein>
    <recommendedName>
        <fullName evidence="7">Putative NAD(P)H nitroreductase</fullName>
        <ecNumber evidence="7">1.-.-.-</ecNumber>
    </recommendedName>
</protein>
<keyword evidence="12" id="KW-1185">Reference proteome</keyword>
<feature type="binding site" description="in other chain" evidence="8">
    <location>
        <begin position="32"/>
        <end position="34"/>
    </location>
    <ligand>
        <name>FMN</name>
        <dbReference type="ChEBI" id="CHEBI:58210"/>
        <note>ligand shared between dimeric partners</note>
    </ligand>
</feature>
<keyword evidence="3 7" id="KW-0288">FMN</keyword>
<evidence type="ECO:0000259" key="10">
    <source>
        <dbReference type="Pfam" id="PF00881"/>
    </source>
</evidence>
<dbReference type="InterPro" id="IPR000415">
    <property type="entry name" value="Nitroreductase-like"/>
</dbReference>
<dbReference type="EC" id="1.-.-.-" evidence="7"/>
<dbReference type="PANTHER" id="PTHR43821:SF1">
    <property type="entry name" value="NAD(P)H NITROREDUCTASE YDJA-RELATED"/>
    <property type="match status" value="1"/>
</dbReference>
<keyword evidence="4 7" id="KW-0521">NADP</keyword>
<dbReference type="Gene3D" id="3.40.109.10">
    <property type="entry name" value="NADH Oxidase"/>
    <property type="match status" value="1"/>
</dbReference>
<keyword evidence="6 7" id="KW-0520">NAD</keyword>
<comment type="cofactor">
    <cofactor evidence="8">
        <name>FMN</name>
        <dbReference type="ChEBI" id="CHEBI:58210"/>
    </cofactor>
    <text evidence="8">Binds 1 FMN per subunit.</text>
</comment>
<dbReference type="AlphaFoldDB" id="A0A6S7F852"/>